<organism evidence="6 7">
    <name type="scientific">Silvanigrella aquatica</name>
    <dbReference type="NCBI Taxonomy" id="1915309"/>
    <lineage>
        <taxon>Bacteria</taxon>
        <taxon>Pseudomonadati</taxon>
        <taxon>Bdellovibrionota</taxon>
        <taxon>Oligoflexia</taxon>
        <taxon>Silvanigrellales</taxon>
        <taxon>Silvanigrellaceae</taxon>
        <taxon>Silvanigrella</taxon>
    </lineage>
</organism>
<keyword evidence="7" id="KW-1185">Reference proteome</keyword>
<feature type="domain" description="HTH crp-type" evidence="5">
    <location>
        <begin position="148"/>
        <end position="219"/>
    </location>
</feature>
<dbReference type="InterPro" id="IPR012318">
    <property type="entry name" value="HTH_CRP"/>
</dbReference>
<keyword evidence="2" id="KW-0238">DNA-binding</keyword>
<dbReference type="InterPro" id="IPR018490">
    <property type="entry name" value="cNMP-bd_dom_sf"/>
</dbReference>
<dbReference type="PANTHER" id="PTHR24567">
    <property type="entry name" value="CRP FAMILY TRANSCRIPTIONAL REGULATORY PROTEIN"/>
    <property type="match status" value="1"/>
</dbReference>
<evidence type="ECO:0000313" key="6">
    <source>
        <dbReference type="EMBL" id="APJ02699.1"/>
    </source>
</evidence>
<dbReference type="InterPro" id="IPR000595">
    <property type="entry name" value="cNMP-bd_dom"/>
</dbReference>
<feature type="domain" description="Cyclic nucleotide-binding" evidence="4">
    <location>
        <begin position="14"/>
        <end position="134"/>
    </location>
</feature>
<dbReference type="CDD" id="cd00038">
    <property type="entry name" value="CAP_ED"/>
    <property type="match status" value="1"/>
</dbReference>
<dbReference type="OrthoDB" id="190787at2"/>
<dbReference type="Pfam" id="PF00027">
    <property type="entry name" value="cNMP_binding"/>
    <property type="match status" value="1"/>
</dbReference>
<evidence type="ECO:0000259" key="4">
    <source>
        <dbReference type="PROSITE" id="PS50042"/>
    </source>
</evidence>
<dbReference type="InterPro" id="IPR050397">
    <property type="entry name" value="Env_Response_Regulators"/>
</dbReference>
<dbReference type="GO" id="GO:0003700">
    <property type="term" value="F:DNA-binding transcription factor activity"/>
    <property type="evidence" value="ECO:0007669"/>
    <property type="project" value="TreeGrafter"/>
</dbReference>
<evidence type="ECO:0000256" key="2">
    <source>
        <dbReference type="ARBA" id="ARBA00023125"/>
    </source>
</evidence>
<evidence type="ECO:0008006" key="8">
    <source>
        <dbReference type="Google" id="ProtNLM"/>
    </source>
</evidence>
<protein>
    <recommendedName>
        <fullName evidence="8">Crp/Fnr family transcriptional regulator</fullName>
    </recommendedName>
</protein>
<dbReference type="GO" id="GO:0005829">
    <property type="term" value="C:cytosol"/>
    <property type="evidence" value="ECO:0007669"/>
    <property type="project" value="TreeGrafter"/>
</dbReference>
<evidence type="ECO:0000259" key="5">
    <source>
        <dbReference type="PROSITE" id="PS51063"/>
    </source>
</evidence>
<dbReference type="Gene3D" id="1.10.10.10">
    <property type="entry name" value="Winged helix-like DNA-binding domain superfamily/Winged helix DNA-binding domain"/>
    <property type="match status" value="1"/>
</dbReference>
<dbReference type="InterPro" id="IPR014710">
    <property type="entry name" value="RmlC-like_jellyroll"/>
</dbReference>
<dbReference type="SUPFAM" id="SSF51206">
    <property type="entry name" value="cAMP-binding domain-like"/>
    <property type="match status" value="1"/>
</dbReference>
<evidence type="ECO:0000256" key="3">
    <source>
        <dbReference type="ARBA" id="ARBA00023163"/>
    </source>
</evidence>
<name>A0A1L4CXN0_9BACT</name>
<dbReference type="RefSeq" id="WP_148696406.1">
    <property type="nucleotide sequence ID" value="NZ_CP017834.1"/>
</dbReference>
<reference evidence="6 7" key="1">
    <citation type="submission" date="2016-10" db="EMBL/GenBank/DDBJ databases">
        <title>Silvanigrella aquatica sp. nov., isolated from a freshwater lake located in the Black Forest, Germany, description of Silvanigrellaceae fam. nov., Silvanigrellales ord. nov., reclassification of the order Bdellovibrionales in the class Oligoflexia, reclassification of the families Bacteriovoracaceae and Halobacteriovoraceae in the new order Bacteriovoracales ord. nov., and reclassification of the family Pseudobacteriovoracaceae in the order Oligoflexiales.</title>
        <authorList>
            <person name="Hahn M.W."/>
            <person name="Schmidt J."/>
            <person name="Koll U."/>
            <person name="Rohde M."/>
            <person name="Verbag S."/>
            <person name="Pitt A."/>
            <person name="Nakai R."/>
            <person name="Naganuma T."/>
            <person name="Lang E."/>
        </authorList>
    </citation>
    <scope>NUCLEOTIDE SEQUENCE [LARGE SCALE GENOMIC DNA]</scope>
    <source>
        <strain evidence="6 7">MWH-Nonnen-W8red</strain>
    </source>
</reference>
<dbReference type="PANTHER" id="PTHR24567:SF26">
    <property type="entry name" value="REGULATORY PROTEIN YEIL"/>
    <property type="match status" value="1"/>
</dbReference>
<dbReference type="STRING" id="1915309.AXG55_01630"/>
<dbReference type="PROSITE" id="PS51063">
    <property type="entry name" value="HTH_CRP_2"/>
    <property type="match status" value="1"/>
</dbReference>
<keyword evidence="3" id="KW-0804">Transcription</keyword>
<dbReference type="InterPro" id="IPR036388">
    <property type="entry name" value="WH-like_DNA-bd_sf"/>
</dbReference>
<dbReference type="Pfam" id="PF13545">
    <property type="entry name" value="HTH_Crp_2"/>
    <property type="match status" value="1"/>
</dbReference>
<dbReference type="Proteomes" id="UP000184731">
    <property type="component" value="Chromosome"/>
</dbReference>
<gene>
    <name evidence="6" type="ORF">AXG55_01630</name>
</gene>
<dbReference type="EMBL" id="CP017834">
    <property type="protein sequence ID" value="APJ02699.1"/>
    <property type="molecule type" value="Genomic_DNA"/>
</dbReference>
<dbReference type="SUPFAM" id="SSF46785">
    <property type="entry name" value="Winged helix' DNA-binding domain"/>
    <property type="match status" value="1"/>
</dbReference>
<keyword evidence="1" id="KW-0805">Transcription regulation</keyword>
<dbReference type="InterPro" id="IPR036390">
    <property type="entry name" value="WH_DNA-bd_sf"/>
</dbReference>
<evidence type="ECO:0000256" key="1">
    <source>
        <dbReference type="ARBA" id="ARBA00023015"/>
    </source>
</evidence>
<dbReference type="SMART" id="SM00419">
    <property type="entry name" value="HTH_CRP"/>
    <property type="match status" value="1"/>
</dbReference>
<dbReference type="PROSITE" id="PS50042">
    <property type="entry name" value="CNMP_BINDING_3"/>
    <property type="match status" value="1"/>
</dbReference>
<accession>A0A1L4CXN0</accession>
<dbReference type="KEGG" id="saqi:AXG55_01630"/>
<dbReference type="AlphaFoldDB" id="A0A1L4CXN0"/>
<evidence type="ECO:0000313" key="7">
    <source>
        <dbReference type="Proteomes" id="UP000184731"/>
    </source>
</evidence>
<sequence>MERKTKGTYTLRRLFPSLSEEDLLLFQENSSVIRLKKGQNLFISGDTPRSIYGVANGCLKIVRESQEGESVITRIVRAGQIVGIREVFGEFKYGRTSVALKDSEVFSIEKTIVIDLIQRSPAVSMQFMKIFCNELSRMEKRIESDLYRPAKNRVASVIFELYNLFADEGAQSFEPPLNRRDIAELADVTPETVSRAIADLKHAGIMETQGSSFTILDTMALQNEAEER</sequence>
<dbReference type="SMART" id="SM00100">
    <property type="entry name" value="cNMP"/>
    <property type="match status" value="1"/>
</dbReference>
<proteinExistence type="predicted"/>
<dbReference type="Gene3D" id="2.60.120.10">
    <property type="entry name" value="Jelly Rolls"/>
    <property type="match status" value="1"/>
</dbReference>
<dbReference type="GO" id="GO:0003677">
    <property type="term" value="F:DNA binding"/>
    <property type="evidence" value="ECO:0007669"/>
    <property type="project" value="UniProtKB-KW"/>
</dbReference>